<accession>A0A0U5E8G4</accession>
<organism evidence="1 2">
    <name type="scientific">Duffyella gerundensis</name>
    <dbReference type="NCBI Taxonomy" id="1619313"/>
    <lineage>
        <taxon>Bacteria</taxon>
        <taxon>Pseudomonadati</taxon>
        <taxon>Pseudomonadota</taxon>
        <taxon>Gammaproteobacteria</taxon>
        <taxon>Enterobacterales</taxon>
        <taxon>Erwiniaceae</taxon>
        <taxon>Duffyella</taxon>
    </lineage>
</organism>
<dbReference type="Proteomes" id="UP000059419">
    <property type="component" value="Chromosome 1"/>
</dbReference>
<evidence type="ECO:0000313" key="1">
    <source>
        <dbReference type="EMBL" id="CUU23501.1"/>
    </source>
</evidence>
<dbReference type="EMBL" id="LN907827">
    <property type="protein sequence ID" value="CUU23501.1"/>
    <property type="molecule type" value="Genomic_DNA"/>
</dbReference>
<gene>
    <name evidence="1" type="ORF">EM595_1267</name>
</gene>
<dbReference type="KEGG" id="ege:EM595_1267"/>
<evidence type="ECO:0000313" key="2">
    <source>
        <dbReference type="Proteomes" id="UP000059419"/>
    </source>
</evidence>
<dbReference type="STRING" id="1619313.EM595_1267"/>
<sequence length="43" mass="5316">MKNASHRRWHFYFFHPALVHNVNAELPARLRFFARQLHEKQTL</sequence>
<protein>
    <submittedName>
        <fullName evidence="1">Uncharacterized protein</fullName>
    </submittedName>
</protein>
<reference evidence="2" key="1">
    <citation type="submission" date="2015-11" db="EMBL/GenBank/DDBJ databases">
        <authorList>
            <person name="Blom J."/>
        </authorList>
    </citation>
    <scope>NUCLEOTIDE SEQUENCE [LARGE SCALE GENOMIC DNA]</scope>
</reference>
<name>A0A0U5E8G4_9GAMM</name>
<keyword evidence="2" id="KW-1185">Reference proteome</keyword>
<proteinExistence type="predicted"/>
<dbReference type="AlphaFoldDB" id="A0A0U5E8G4"/>